<evidence type="ECO:0000313" key="4">
    <source>
        <dbReference type="Proteomes" id="UP000240880"/>
    </source>
</evidence>
<proteinExistence type="predicted"/>
<dbReference type="Pfam" id="PF22662">
    <property type="entry name" value="Csa3_N"/>
    <property type="match status" value="1"/>
</dbReference>
<dbReference type="NCBIfam" id="TIGR01884">
    <property type="entry name" value="cas_HTH"/>
    <property type="match status" value="1"/>
</dbReference>
<feature type="domain" description="Transcription regulator TrmB N-terminal" evidence="1">
    <location>
        <begin position="152"/>
        <end position="203"/>
    </location>
</feature>
<evidence type="ECO:0000313" key="3">
    <source>
        <dbReference type="EMBL" id="PSN83063.1"/>
    </source>
</evidence>
<feature type="domain" description="Csa3 N-terminal" evidence="2">
    <location>
        <begin position="7"/>
        <end position="122"/>
    </location>
</feature>
<protein>
    <submittedName>
        <fullName evidence="3">Uncharacterized protein</fullName>
    </submittedName>
</protein>
<dbReference type="InterPro" id="IPR054588">
    <property type="entry name" value="Csa3_N"/>
</dbReference>
<comment type="caution">
    <text evidence="3">The sequence shown here is derived from an EMBL/GenBank/DDBJ whole genome shotgun (WGS) entry which is preliminary data.</text>
</comment>
<organism evidence="3 4">
    <name type="scientific">Candidatus Marsarchaeota G1 archaeon OSP_D</name>
    <dbReference type="NCBI Taxonomy" id="1978155"/>
    <lineage>
        <taxon>Archaea</taxon>
        <taxon>Candidatus Marsarchaeota</taxon>
        <taxon>Candidatus Marsarchaeota group 1</taxon>
    </lineage>
</organism>
<accession>A0A2R6A9V8</accession>
<evidence type="ECO:0000259" key="1">
    <source>
        <dbReference type="Pfam" id="PF01978"/>
    </source>
</evidence>
<dbReference type="Gene3D" id="3.40.50.11700">
    <property type="match status" value="1"/>
</dbReference>
<dbReference type="EMBL" id="NEXC01000038">
    <property type="protein sequence ID" value="PSN83063.1"/>
    <property type="molecule type" value="Genomic_DNA"/>
</dbReference>
<dbReference type="InterPro" id="IPR036390">
    <property type="entry name" value="WH_DNA-bd_sf"/>
</dbReference>
<dbReference type="SUPFAM" id="SSF46785">
    <property type="entry name" value="Winged helix' DNA-binding domain"/>
    <property type="match status" value="1"/>
</dbReference>
<dbReference type="Proteomes" id="UP000240880">
    <property type="component" value="Unassembled WGS sequence"/>
</dbReference>
<dbReference type="InterPro" id="IPR036388">
    <property type="entry name" value="WH-like_DNA-bd_sf"/>
</dbReference>
<dbReference type="InterPro" id="IPR010163">
    <property type="entry name" value="Csa3"/>
</dbReference>
<name>A0A2R6A9V8_9ARCH</name>
<sequence>MAHKISKALVFTLGFDVTHVLTRLAEIGLEGKEKLIFVLPKDKKERAEASVSAIQAHINALNSRGFKLSGEFLRVDEHDFLKAVRELYQALEGFDELFVELSGGLRILNFALFTASLLLGEKVKRMSTKLETDGSNVALTQLPLVTLKQNEKALLQALKGEKTISELSKEVKRNKTSVYRTLEQLEEKGLVKPSETHPVRYSITALGELILDSQKWLNHGRE</sequence>
<reference evidence="3 4" key="1">
    <citation type="submission" date="2017-04" db="EMBL/GenBank/DDBJ databases">
        <title>Novel microbial lineages endemic to geothermal iron-oxide mats fill important gaps in the evolutionary history of Archaea.</title>
        <authorList>
            <person name="Jay Z.J."/>
            <person name="Beam J.P."/>
            <person name="Dlakic M."/>
            <person name="Rusch D.B."/>
            <person name="Kozubal M.A."/>
            <person name="Inskeep W.P."/>
        </authorList>
    </citation>
    <scope>NUCLEOTIDE SEQUENCE [LARGE SCALE GENOMIC DNA]</scope>
    <source>
        <strain evidence="3">OSP_D</strain>
    </source>
</reference>
<gene>
    <name evidence="3" type="ORF">B9Q01_06035</name>
</gene>
<dbReference type="Gene3D" id="1.10.10.10">
    <property type="entry name" value="Winged helix-like DNA-binding domain superfamily/Winged helix DNA-binding domain"/>
    <property type="match status" value="1"/>
</dbReference>
<evidence type="ECO:0000259" key="2">
    <source>
        <dbReference type="Pfam" id="PF22662"/>
    </source>
</evidence>
<dbReference type="Pfam" id="PF01978">
    <property type="entry name" value="TrmB"/>
    <property type="match status" value="1"/>
</dbReference>
<dbReference type="InterPro" id="IPR002831">
    <property type="entry name" value="Tscrpt_reg_TrmB_N"/>
</dbReference>
<dbReference type="AlphaFoldDB" id="A0A2R6A9V8"/>